<evidence type="ECO:0000259" key="2">
    <source>
        <dbReference type="SMART" id="SM00014"/>
    </source>
</evidence>
<accession>A0A249JWP9</accession>
<dbReference type="PANTHER" id="PTHR14969">
    <property type="entry name" value="SPHINGOSINE-1-PHOSPHATE PHOSPHOHYDROLASE"/>
    <property type="match status" value="1"/>
</dbReference>
<name>A0A249JWP9_9ACTN</name>
<feature type="transmembrane region" description="Helical" evidence="1">
    <location>
        <begin position="166"/>
        <end position="184"/>
    </location>
</feature>
<proteinExistence type="predicted"/>
<dbReference type="KEGG" id="abam:B1s21122_00990"/>
<protein>
    <submittedName>
        <fullName evidence="3">Phospholipid phosphatase</fullName>
    </submittedName>
</protein>
<feature type="domain" description="Phosphatidic acid phosphatase type 2/haloperoxidase" evidence="2">
    <location>
        <begin position="94"/>
        <end position="208"/>
    </location>
</feature>
<keyword evidence="1" id="KW-0812">Transmembrane</keyword>
<dbReference type="PANTHER" id="PTHR14969:SF13">
    <property type="entry name" value="AT30094P"/>
    <property type="match status" value="1"/>
</dbReference>
<feature type="transmembrane region" description="Helical" evidence="1">
    <location>
        <begin position="95"/>
        <end position="114"/>
    </location>
</feature>
<dbReference type="Pfam" id="PF01569">
    <property type="entry name" value="PAP2"/>
    <property type="match status" value="1"/>
</dbReference>
<evidence type="ECO:0000256" key="1">
    <source>
        <dbReference type="SAM" id="Phobius"/>
    </source>
</evidence>
<dbReference type="InterPro" id="IPR036938">
    <property type="entry name" value="PAP2/HPO_sf"/>
</dbReference>
<dbReference type="SUPFAM" id="SSF48317">
    <property type="entry name" value="Acid phosphatase/Vanadium-dependent haloperoxidase"/>
    <property type="match status" value="1"/>
</dbReference>
<dbReference type="RefSeq" id="WP_095680254.1">
    <property type="nucleotide sequence ID" value="NZ_CP016768.2"/>
</dbReference>
<evidence type="ECO:0000313" key="4">
    <source>
        <dbReference type="Proteomes" id="UP000217153"/>
    </source>
</evidence>
<dbReference type="AlphaFoldDB" id="A0A249JWP9"/>
<dbReference type="SMART" id="SM00014">
    <property type="entry name" value="acidPPc"/>
    <property type="match status" value="1"/>
</dbReference>
<sequence length="221" mass="24845">MPEQRKKQMNSAIKLTVLFLALYALVTQQVLANTWIRRVDEWIYERDFLLITPGKTPTLVMLVDDLGLRGVTAIILLFTAVLISRRFKSWRPINLSILSLLLLNLTVGVSKLLFGRTKPSTGFDLVFTDSGLSYPSGHAANAILTWGIFAYLIFRYSHKYPFEGMRLTWFVAIVTTGVCLASLYRNTHWFSDLLGGLFIGSALLVAIIAVDRSITSDRQPS</sequence>
<keyword evidence="1" id="KW-1133">Transmembrane helix</keyword>
<dbReference type="EMBL" id="CP016768">
    <property type="protein sequence ID" value="ASY08942.1"/>
    <property type="molecule type" value="Genomic_DNA"/>
</dbReference>
<evidence type="ECO:0000313" key="3">
    <source>
        <dbReference type="EMBL" id="ASY08942.1"/>
    </source>
</evidence>
<dbReference type="InterPro" id="IPR000326">
    <property type="entry name" value="PAP2/HPO"/>
</dbReference>
<organism evidence="3 4">
    <name type="scientific">Candidatus Nanopelagicus limnae</name>
    <dbReference type="NCBI Taxonomy" id="1884634"/>
    <lineage>
        <taxon>Bacteria</taxon>
        <taxon>Bacillati</taxon>
        <taxon>Actinomycetota</taxon>
        <taxon>Actinomycetes</taxon>
        <taxon>Candidatus Nanopelagicales</taxon>
        <taxon>Candidatus Nanopelagicaceae</taxon>
        <taxon>Candidatus Nanopelagicus</taxon>
    </lineage>
</organism>
<feature type="transmembrane region" description="Helical" evidence="1">
    <location>
        <begin position="190"/>
        <end position="210"/>
    </location>
</feature>
<reference evidence="4" key="1">
    <citation type="submission" date="2016-10" db="EMBL/GenBank/DDBJ databases">
        <title>High microdiversification within the ubiquitous acI lineage of Actinobacteria.</title>
        <authorList>
            <person name="Neuenschwander S.M."/>
            <person name="Salcher M."/>
            <person name="Ghai R."/>
            <person name="Pernthaler J."/>
        </authorList>
    </citation>
    <scope>NUCLEOTIDE SEQUENCE [LARGE SCALE GENOMIC DNA]</scope>
</reference>
<dbReference type="Gene3D" id="1.20.144.10">
    <property type="entry name" value="Phosphatidic acid phosphatase type 2/haloperoxidase"/>
    <property type="match status" value="1"/>
</dbReference>
<keyword evidence="1" id="KW-0472">Membrane</keyword>
<feature type="transmembrane region" description="Helical" evidence="1">
    <location>
        <begin position="66"/>
        <end position="83"/>
    </location>
</feature>
<keyword evidence="4" id="KW-1185">Reference proteome</keyword>
<dbReference type="OrthoDB" id="5289372at2"/>
<feature type="transmembrane region" description="Helical" evidence="1">
    <location>
        <begin position="134"/>
        <end position="154"/>
    </location>
</feature>
<dbReference type="Proteomes" id="UP000217153">
    <property type="component" value="Chromosome"/>
</dbReference>
<gene>
    <name evidence="3" type="ORF">B1s21122_00990</name>
</gene>